<protein>
    <submittedName>
        <fullName evidence="1">Protein PHLOEM PROTEIN 2-LIKE like</fullName>
    </submittedName>
</protein>
<sequence>MGQRNARPPRGGRGRIPGRIGMAADIVQIVSGLVSIAESGVNMGMQAGETRASGSGENTPKKAEEVKLPHKFEAIVADADSHIDKSSNGKLYEQLYSGVFLNQKRKKYWIDKETQGNSFIMYARDLNIGLGVWHWIPVEETRNVFVEAAELMTASSLDIVGKFDTTYLSPLILYEILFVIMKKVTPGPSQLKLLSVVQFPNGLKQEHTVDSNMQENKWVEIPVGKFITSPENEGKMQISLNGTAGEEEIAFKGIIIRPKS</sequence>
<dbReference type="Proteomes" id="UP001164539">
    <property type="component" value="Chromosome 13"/>
</dbReference>
<accession>A0ACC1WUH6</accession>
<evidence type="ECO:0000313" key="1">
    <source>
        <dbReference type="EMBL" id="KAJ4702537.1"/>
    </source>
</evidence>
<name>A0ACC1WUH6_MELAZ</name>
<comment type="caution">
    <text evidence="1">The sequence shown here is derived from an EMBL/GenBank/DDBJ whole genome shotgun (WGS) entry which is preliminary data.</text>
</comment>
<evidence type="ECO:0000313" key="2">
    <source>
        <dbReference type="Proteomes" id="UP001164539"/>
    </source>
</evidence>
<keyword evidence="2" id="KW-1185">Reference proteome</keyword>
<gene>
    <name evidence="1" type="ORF">OWV82_022578</name>
</gene>
<organism evidence="1 2">
    <name type="scientific">Melia azedarach</name>
    <name type="common">Chinaberry tree</name>
    <dbReference type="NCBI Taxonomy" id="155640"/>
    <lineage>
        <taxon>Eukaryota</taxon>
        <taxon>Viridiplantae</taxon>
        <taxon>Streptophyta</taxon>
        <taxon>Embryophyta</taxon>
        <taxon>Tracheophyta</taxon>
        <taxon>Spermatophyta</taxon>
        <taxon>Magnoliopsida</taxon>
        <taxon>eudicotyledons</taxon>
        <taxon>Gunneridae</taxon>
        <taxon>Pentapetalae</taxon>
        <taxon>rosids</taxon>
        <taxon>malvids</taxon>
        <taxon>Sapindales</taxon>
        <taxon>Meliaceae</taxon>
        <taxon>Melia</taxon>
    </lineage>
</organism>
<proteinExistence type="predicted"/>
<dbReference type="EMBL" id="CM051406">
    <property type="protein sequence ID" value="KAJ4702537.1"/>
    <property type="molecule type" value="Genomic_DNA"/>
</dbReference>
<reference evidence="1 2" key="1">
    <citation type="journal article" date="2023" name="Science">
        <title>Complex scaffold remodeling in plant triterpene biosynthesis.</title>
        <authorList>
            <person name="De La Pena R."/>
            <person name="Hodgson H."/>
            <person name="Liu J.C."/>
            <person name="Stephenson M.J."/>
            <person name="Martin A.C."/>
            <person name="Owen C."/>
            <person name="Harkess A."/>
            <person name="Leebens-Mack J."/>
            <person name="Jimenez L.E."/>
            <person name="Osbourn A."/>
            <person name="Sattely E.S."/>
        </authorList>
    </citation>
    <scope>NUCLEOTIDE SEQUENCE [LARGE SCALE GENOMIC DNA]</scope>
    <source>
        <strain evidence="2">cv. JPN11</strain>
        <tissue evidence="1">Leaf</tissue>
    </source>
</reference>